<name>A0AAJ5W4Q1_9SPHI</name>
<organism evidence="2 3">
    <name type="scientific">Candidatus Pedobacter colombiensis</name>
    <dbReference type="NCBI Taxonomy" id="3121371"/>
    <lineage>
        <taxon>Bacteria</taxon>
        <taxon>Pseudomonadati</taxon>
        <taxon>Bacteroidota</taxon>
        <taxon>Sphingobacteriia</taxon>
        <taxon>Sphingobacteriales</taxon>
        <taxon>Sphingobacteriaceae</taxon>
        <taxon>Pedobacter</taxon>
    </lineage>
</organism>
<reference evidence="2" key="1">
    <citation type="submission" date="2023-03" db="EMBL/GenBank/DDBJ databases">
        <title>Andean soil-derived lignocellulolytic bacterial consortium as a source of novel taxa and putative plastic-active enzymes.</title>
        <authorList>
            <person name="Diaz-Garcia L."/>
            <person name="Chuvochina M."/>
            <person name="Feuerriegel G."/>
            <person name="Bunk B."/>
            <person name="Sproer C."/>
            <person name="Streit W.R."/>
            <person name="Rodriguez L.M."/>
            <person name="Overmann J."/>
            <person name="Jimenez D.J."/>
        </authorList>
    </citation>
    <scope>NUCLEOTIDE SEQUENCE</scope>
    <source>
        <strain evidence="2">MAG 3858</strain>
    </source>
</reference>
<sequence>MMLEPIHIEHADLLVHSFRAEEIKGIESVAEQVYGILSDEDTLRFLPEKRLSSVDDAETFLKGSLLNFHSGKNYLHFISNRKSEKIIGMIDVIPPETAMQYYQLEHYPYFIEFYLKANAGRKQVMSLVLPLFIEKVKQQRIRELAAITNRDNIGAQKVLLRSGFGFRGSFDSLQDFYTISFN</sequence>
<dbReference type="InterPro" id="IPR000182">
    <property type="entry name" value="GNAT_dom"/>
</dbReference>
<dbReference type="EMBL" id="CP119313">
    <property type="protein sequence ID" value="WEK17932.1"/>
    <property type="molecule type" value="Genomic_DNA"/>
</dbReference>
<evidence type="ECO:0000259" key="1">
    <source>
        <dbReference type="Pfam" id="PF13302"/>
    </source>
</evidence>
<dbReference type="Gene3D" id="3.40.630.30">
    <property type="match status" value="1"/>
</dbReference>
<protein>
    <submittedName>
        <fullName evidence="2">GNAT family N-acetyltransferase</fullName>
    </submittedName>
</protein>
<dbReference type="Pfam" id="PF13302">
    <property type="entry name" value="Acetyltransf_3"/>
    <property type="match status" value="1"/>
</dbReference>
<dbReference type="AlphaFoldDB" id="A0AAJ5W4Q1"/>
<dbReference type="InterPro" id="IPR016181">
    <property type="entry name" value="Acyl_CoA_acyltransferase"/>
</dbReference>
<proteinExistence type="predicted"/>
<dbReference type="SUPFAM" id="SSF55729">
    <property type="entry name" value="Acyl-CoA N-acyltransferases (Nat)"/>
    <property type="match status" value="1"/>
</dbReference>
<accession>A0AAJ5W4Q1</accession>
<evidence type="ECO:0000313" key="3">
    <source>
        <dbReference type="Proteomes" id="UP001214530"/>
    </source>
</evidence>
<feature type="domain" description="N-acetyltransferase" evidence="1">
    <location>
        <begin position="30"/>
        <end position="164"/>
    </location>
</feature>
<gene>
    <name evidence="2" type="ORF">P0Y49_14105</name>
</gene>
<dbReference type="Proteomes" id="UP001214530">
    <property type="component" value="Chromosome"/>
</dbReference>
<dbReference type="GO" id="GO:0016747">
    <property type="term" value="F:acyltransferase activity, transferring groups other than amino-acyl groups"/>
    <property type="evidence" value="ECO:0007669"/>
    <property type="project" value="InterPro"/>
</dbReference>
<evidence type="ECO:0000313" key="2">
    <source>
        <dbReference type="EMBL" id="WEK17932.1"/>
    </source>
</evidence>